<evidence type="ECO:0000313" key="1">
    <source>
        <dbReference type="EMBL" id="MBO1360614.1"/>
    </source>
</evidence>
<dbReference type="Proteomes" id="UP000664771">
    <property type="component" value="Unassembled WGS sequence"/>
</dbReference>
<accession>A0ABS3LXI1</accession>
<dbReference type="RefSeq" id="WP_207881874.1">
    <property type="nucleotide sequence ID" value="NZ_JAFVMF010000012.1"/>
</dbReference>
<comment type="caution">
    <text evidence="1">The sequence shown here is derived from an EMBL/GenBank/DDBJ whole genome shotgun (WGS) entry which is preliminary data.</text>
</comment>
<proteinExistence type="predicted"/>
<dbReference type="EMBL" id="JAFVMF010000012">
    <property type="protein sequence ID" value="MBO1360614.1"/>
    <property type="molecule type" value="Genomic_DNA"/>
</dbReference>
<organism evidence="1 2">
    <name type="scientific">Acetobacter sacchari</name>
    <dbReference type="NCBI Taxonomy" id="2661687"/>
    <lineage>
        <taxon>Bacteria</taxon>
        <taxon>Pseudomonadati</taxon>
        <taxon>Pseudomonadota</taxon>
        <taxon>Alphaproteobacteria</taxon>
        <taxon>Acetobacterales</taxon>
        <taxon>Acetobacteraceae</taxon>
        <taxon>Acetobacter</taxon>
    </lineage>
</organism>
<reference evidence="1 2" key="1">
    <citation type="submission" date="2021-03" db="EMBL/GenBank/DDBJ databases">
        <title>The complete genome sequence of Acetobacter sacchari TBRC 11175.</title>
        <authorList>
            <person name="Charoenyingcharoen P."/>
            <person name="Yukphan P."/>
        </authorList>
    </citation>
    <scope>NUCLEOTIDE SEQUENCE [LARGE SCALE GENOMIC DNA]</scope>
    <source>
        <strain evidence="1 2">TBRC 11175</strain>
    </source>
</reference>
<gene>
    <name evidence="1" type="ORF">J2D73_12530</name>
</gene>
<name>A0ABS3LXI1_9PROT</name>
<keyword evidence="2" id="KW-1185">Reference proteome</keyword>
<protein>
    <submittedName>
        <fullName evidence="1">Uncharacterized protein</fullName>
    </submittedName>
</protein>
<sequence length="166" mass="17755">MGPLTVLSDLKRYVIAPVVQALDLPGDMIARIQITTGIGNVESGYRAKVQSGGGPAFGFWQMEPSTHDDIWLHYLTARPALAQVVRGYLPARFKSVAIGNARAMIESDAYAAAMTTILIRRSPVALPPRNDALAQCTVWKAAYNTALGAGAVDASRIALFQQAIDA</sequence>
<evidence type="ECO:0000313" key="2">
    <source>
        <dbReference type="Proteomes" id="UP000664771"/>
    </source>
</evidence>